<accession>A0A081B6F9</accession>
<protein>
    <submittedName>
        <fullName evidence="1">Phage-related DNA transposition protein</fullName>
    </submittedName>
</protein>
<proteinExistence type="predicted"/>
<organism evidence="1 2">
    <name type="scientific">Tepidicaulis marinus</name>
    <dbReference type="NCBI Taxonomy" id="1333998"/>
    <lineage>
        <taxon>Bacteria</taxon>
        <taxon>Pseudomonadati</taxon>
        <taxon>Pseudomonadota</taxon>
        <taxon>Alphaproteobacteria</taxon>
        <taxon>Hyphomicrobiales</taxon>
        <taxon>Parvibaculaceae</taxon>
        <taxon>Tepidicaulis</taxon>
    </lineage>
</organism>
<dbReference type="RefSeq" id="WP_045441713.1">
    <property type="nucleotide sequence ID" value="NZ_BBIO01000001.1"/>
</dbReference>
<dbReference type="STRING" id="1333998.M2A_0126"/>
<evidence type="ECO:0000313" key="2">
    <source>
        <dbReference type="Proteomes" id="UP000028702"/>
    </source>
</evidence>
<dbReference type="Proteomes" id="UP000028702">
    <property type="component" value="Unassembled WGS sequence"/>
</dbReference>
<keyword evidence="2" id="KW-1185">Reference proteome</keyword>
<gene>
    <name evidence="1" type="ORF">M2A_0126</name>
</gene>
<dbReference type="eggNOG" id="ENOG503019Q">
    <property type="taxonomic scope" value="Bacteria"/>
</dbReference>
<evidence type="ECO:0000313" key="1">
    <source>
        <dbReference type="EMBL" id="GAK43627.1"/>
    </source>
</evidence>
<sequence length="161" mass="17958">MARVRGDKKTLDLLTWRPEAPKVDRFDPVTVRAGTIGARVSKAVSQVLNDAKAREENPLDRDEIAEKMTEFLGLGEDDKVSAHILNAYASGAREAHNISVVRAVALAHATSDFRLLNLLAEELDLCVIPRRYENAVREAILAEQIENMNDELKALRRGRKS</sequence>
<name>A0A081B6F9_9HYPH</name>
<dbReference type="AlphaFoldDB" id="A0A081B6F9"/>
<comment type="caution">
    <text evidence="1">The sequence shown here is derived from an EMBL/GenBank/DDBJ whole genome shotgun (WGS) entry which is preliminary data.</text>
</comment>
<reference evidence="1 2" key="1">
    <citation type="submission" date="2014-07" db="EMBL/GenBank/DDBJ databases">
        <title>Tepidicaulis marinum gen. nov., sp. nov., a novel marine bacterium denitrifying nitrate to nitrous oxide strictly under microaerobic conditions.</title>
        <authorList>
            <person name="Takeuchi M."/>
            <person name="Yamagishi T."/>
            <person name="Kamagata Y."/>
            <person name="Oshima K."/>
            <person name="Hattori M."/>
            <person name="Katayama T."/>
            <person name="Hanada S."/>
            <person name="Tamaki H."/>
            <person name="Marumo K."/>
            <person name="Maeda H."/>
            <person name="Nedachi M."/>
            <person name="Iwasaki W."/>
            <person name="Suwa Y."/>
            <person name="Sakata S."/>
        </authorList>
    </citation>
    <scope>NUCLEOTIDE SEQUENCE [LARGE SCALE GENOMIC DNA]</scope>
    <source>
        <strain evidence="1 2">MA2</strain>
    </source>
</reference>
<dbReference type="EMBL" id="BBIO01000001">
    <property type="protein sequence ID" value="GAK43627.1"/>
    <property type="molecule type" value="Genomic_DNA"/>
</dbReference>